<proteinExistence type="predicted"/>
<dbReference type="InterPro" id="IPR013216">
    <property type="entry name" value="Methyltransf_11"/>
</dbReference>
<dbReference type="Gene3D" id="3.40.50.150">
    <property type="entry name" value="Vaccinia Virus protein VP39"/>
    <property type="match status" value="1"/>
</dbReference>
<dbReference type="Pfam" id="PF08241">
    <property type="entry name" value="Methyltransf_11"/>
    <property type="match status" value="1"/>
</dbReference>
<organism evidence="2 3">
    <name type="scientific">Candidatus Colwellbacteria bacterium RBG_13_48_8</name>
    <dbReference type="NCBI Taxonomy" id="1797685"/>
    <lineage>
        <taxon>Bacteria</taxon>
        <taxon>Candidatus Colwelliibacteriota</taxon>
    </lineage>
</organism>
<name>A0A1G1YX56_9BACT</name>
<sequence length="211" mass="24480">MLKSIKRYYYKVFWPYERYLEREVGDSRTLLDLGCGYPSPIKSFSSHLHSTGVDIFGPSIDKSRAERIHDVYKKMNILDAGREFKKKSFECVLASDVIEHLAKEDGGKLIEIMESLAAKKVIIFTPNGFLYQSAHDGNEYQKHLSGWSVKEMRDRGYRVIGINGWKPLRKEFAQIRFRPAFLWTLISNLTQVFIRSFPEQAFAILCVKELS</sequence>
<comment type="caution">
    <text evidence="2">The sequence shown here is derived from an EMBL/GenBank/DDBJ whole genome shotgun (WGS) entry which is preliminary data.</text>
</comment>
<evidence type="ECO:0000313" key="3">
    <source>
        <dbReference type="Proteomes" id="UP000177062"/>
    </source>
</evidence>
<dbReference type="GO" id="GO:0008757">
    <property type="term" value="F:S-adenosylmethionine-dependent methyltransferase activity"/>
    <property type="evidence" value="ECO:0007669"/>
    <property type="project" value="InterPro"/>
</dbReference>
<dbReference type="AlphaFoldDB" id="A0A1G1YX56"/>
<gene>
    <name evidence="2" type="ORF">A2Y84_00635</name>
</gene>
<dbReference type="EMBL" id="MHIT01000012">
    <property type="protein sequence ID" value="OGY56971.1"/>
    <property type="molecule type" value="Genomic_DNA"/>
</dbReference>
<dbReference type="Proteomes" id="UP000177062">
    <property type="component" value="Unassembled WGS sequence"/>
</dbReference>
<dbReference type="InterPro" id="IPR029063">
    <property type="entry name" value="SAM-dependent_MTases_sf"/>
</dbReference>
<evidence type="ECO:0000313" key="2">
    <source>
        <dbReference type="EMBL" id="OGY56971.1"/>
    </source>
</evidence>
<reference evidence="2 3" key="1">
    <citation type="journal article" date="2016" name="Nat. Commun.">
        <title>Thousands of microbial genomes shed light on interconnected biogeochemical processes in an aquifer system.</title>
        <authorList>
            <person name="Anantharaman K."/>
            <person name="Brown C.T."/>
            <person name="Hug L.A."/>
            <person name="Sharon I."/>
            <person name="Castelle C.J."/>
            <person name="Probst A.J."/>
            <person name="Thomas B.C."/>
            <person name="Singh A."/>
            <person name="Wilkins M.J."/>
            <person name="Karaoz U."/>
            <person name="Brodie E.L."/>
            <person name="Williams K.H."/>
            <person name="Hubbard S.S."/>
            <person name="Banfield J.F."/>
        </authorList>
    </citation>
    <scope>NUCLEOTIDE SEQUENCE [LARGE SCALE GENOMIC DNA]</scope>
</reference>
<dbReference type="SUPFAM" id="SSF53335">
    <property type="entry name" value="S-adenosyl-L-methionine-dependent methyltransferases"/>
    <property type="match status" value="1"/>
</dbReference>
<feature type="domain" description="Methyltransferase type 11" evidence="1">
    <location>
        <begin position="31"/>
        <end position="111"/>
    </location>
</feature>
<evidence type="ECO:0000259" key="1">
    <source>
        <dbReference type="Pfam" id="PF08241"/>
    </source>
</evidence>
<accession>A0A1G1YX56</accession>
<protein>
    <recommendedName>
        <fullName evidence="1">Methyltransferase type 11 domain-containing protein</fullName>
    </recommendedName>
</protein>